<dbReference type="SUPFAM" id="SSF51905">
    <property type="entry name" value="FAD/NAD(P)-binding domain"/>
    <property type="match status" value="2"/>
</dbReference>
<dbReference type="PRINTS" id="PR00411">
    <property type="entry name" value="PNDRDTASEI"/>
</dbReference>
<dbReference type="RefSeq" id="WP_192909570.1">
    <property type="nucleotide sequence ID" value="NZ_BJFL01000016.1"/>
</dbReference>
<dbReference type="InterPro" id="IPR016156">
    <property type="entry name" value="FAD/NAD-linked_Rdtase_dimer_sf"/>
</dbReference>
<evidence type="ECO:0000313" key="7">
    <source>
        <dbReference type="Proteomes" id="UP000298860"/>
    </source>
</evidence>
<dbReference type="Pfam" id="PF07992">
    <property type="entry name" value="Pyr_redox_2"/>
    <property type="match status" value="1"/>
</dbReference>
<dbReference type="GO" id="GO:0016651">
    <property type="term" value="F:oxidoreductase activity, acting on NAD(P)H"/>
    <property type="evidence" value="ECO:0007669"/>
    <property type="project" value="TreeGrafter"/>
</dbReference>
<dbReference type="AlphaFoldDB" id="A0A4D4J9I2"/>
<keyword evidence="3" id="KW-0274">FAD</keyword>
<gene>
    <name evidence="6" type="primary">hcaD_2</name>
    <name evidence="6" type="ORF">GTS_32930</name>
</gene>
<comment type="caution">
    <text evidence="6">The sequence shown here is derived from an EMBL/GenBank/DDBJ whole genome shotgun (WGS) entry which is preliminary data.</text>
</comment>
<name>A0A4D4J9I2_9PSEU</name>
<organism evidence="6 7">
    <name type="scientific">Gandjariella thermophila</name>
    <dbReference type="NCBI Taxonomy" id="1931992"/>
    <lineage>
        <taxon>Bacteria</taxon>
        <taxon>Bacillati</taxon>
        <taxon>Actinomycetota</taxon>
        <taxon>Actinomycetes</taxon>
        <taxon>Pseudonocardiales</taxon>
        <taxon>Pseudonocardiaceae</taxon>
        <taxon>Gandjariella</taxon>
    </lineage>
</organism>
<dbReference type="EMBL" id="BJFL01000016">
    <property type="protein sequence ID" value="GDY31660.1"/>
    <property type="molecule type" value="Genomic_DNA"/>
</dbReference>
<dbReference type="SUPFAM" id="SSF55424">
    <property type="entry name" value="FAD/NAD-linked reductases, dimerisation (C-terminal) domain"/>
    <property type="match status" value="1"/>
</dbReference>
<dbReference type="PRINTS" id="PR00368">
    <property type="entry name" value="FADPNR"/>
</dbReference>
<proteinExistence type="predicted"/>
<comment type="cofactor">
    <cofactor evidence="1">
        <name>FAD</name>
        <dbReference type="ChEBI" id="CHEBI:57692"/>
    </cofactor>
</comment>
<dbReference type="Gene3D" id="3.50.50.60">
    <property type="entry name" value="FAD/NAD(P)-binding domain"/>
    <property type="match status" value="2"/>
</dbReference>
<accession>A0A4D4J9I2</accession>
<reference evidence="7" key="1">
    <citation type="submission" date="2019-04" db="EMBL/GenBank/DDBJ databases">
        <title>Draft genome sequence of Pseudonocardiaceae bacterium SL3-2-4.</title>
        <authorList>
            <person name="Ningsih F."/>
            <person name="Yokota A."/>
            <person name="Sakai Y."/>
            <person name="Nanatani K."/>
            <person name="Yabe S."/>
            <person name="Oetari A."/>
            <person name="Sjamsuridzal W."/>
        </authorList>
    </citation>
    <scope>NUCLEOTIDE SEQUENCE [LARGE SCALE GENOMIC DNA]</scope>
    <source>
        <strain evidence="7">SL3-2-4</strain>
    </source>
</reference>
<keyword evidence="7" id="KW-1185">Reference proteome</keyword>
<evidence type="ECO:0000256" key="2">
    <source>
        <dbReference type="ARBA" id="ARBA00022630"/>
    </source>
</evidence>
<evidence type="ECO:0000256" key="3">
    <source>
        <dbReference type="ARBA" id="ARBA00022827"/>
    </source>
</evidence>
<protein>
    <submittedName>
        <fullName evidence="6">Ferredoxin reductase</fullName>
    </submittedName>
</protein>
<evidence type="ECO:0000259" key="5">
    <source>
        <dbReference type="Pfam" id="PF07992"/>
    </source>
</evidence>
<evidence type="ECO:0000256" key="1">
    <source>
        <dbReference type="ARBA" id="ARBA00001974"/>
    </source>
</evidence>
<dbReference type="PANTHER" id="PTHR43557">
    <property type="entry name" value="APOPTOSIS-INDUCING FACTOR 1"/>
    <property type="match status" value="1"/>
</dbReference>
<feature type="domain" description="FAD/NAD(P)-binding" evidence="5">
    <location>
        <begin position="6"/>
        <end position="307"/>
    </location>
</feature>
<dbReference type="PANTHER" id="PTHR43557:SF2">
    <property type="entry name" value="RIESKE DOMAIN-CONTAINING PROTEIN-RELATED"/>
    <property type="match status" value="1"/>
</dbReference>
<sequence>MTGPDRIVVVGAGLAGLSAAERLREHGWDGELVIVGDEPHRPYNRTPLSKELLTGDRQPAELRLRCHTELDAVWRTGTEVRGVDLRRRVLALPHGERLDFDGLVIATGAEARHLPGAPTASPRVHLLRTVDDARALDVSLATARRLVVVGGGFIGCELASTARERALDVSIVASAPTLLARPLGDELGEYATELHRRHGVRLYLDNAVAEWSESRRGITLRLRGGERLRADTVVIGIGAVPRADWLAGNGLDLSDGVACTPTCHVLGPHRRPLDGIVAAGDVARWPNLRIDPVPRRVEHWLNAIEMGQHAATALLTGPRGVDPFTPVPRFWSHQHGVRIQSVGMPGLGGDLRVLDGSMRSGRFVAGFLRPHYRTGQEVLLGAVAFDAPRALLRYRDHINRPLPGDLAVEEPAAVSA</sequence>
<dbReference type="InterPro" id="IPR023753">
    <property type="entry name" value="FAD/NAD-binding_dom"/>
</dbReference>
<dbReference type="InterPro" id="IPR050446">
    <property type="entry name" value="FAD-oxidoreductase/Apoptosis"/>
</dbReference>
<dbReference type="Gene3D" id="3.30.390.30">
    <property type="match status" value="1"/>
</dbReference>
<keyword evidence="2" id="KW-0285">Flavoprotein</keyword>
<evidence type="ECO:0000256" key="4">
    <source>
        <dbReference type="ARBA" id="ARBA00023002"/>
    </source>
</evidence>
<dbReference type="InterPro" id="IPR036188">
    <property type="entry name" value="FAD/NAD-bd_sf"/>
</dbReference>
<dbReference type="Proteomes" id="UP000298860">
    <property type="component" value="Unassembled WGS sequence"/>
</dbReference>
<evidence type="ECO:0000313" key="6">
    <source>
        <dbReference type="EMBL" id="GDY31660.1"/>
    </source>
</evidence>
<keyword evidence="4" id="KW-0560">Oxidoreductase</keyword>
<dbReference type="GO" id="GO:0005737">
    <property type="term" value="C:cytoplasm"/>
    <property type="evidence" value="ECO:0007669"/>
    <property type="project" value="TreeGrafter"/>
</dbReference>